<protein>
    <recommendedName>
        <fullName evidence="3">Fimbrillin-A associated anchor protein Mfa1 and Mfa2</fullName>
    </recommendedName>
</protein>
<name>A0ABU1TID7_9SPHI</name>
<dbReference type="PROSITE" id="PS51257">
    <property type="entry name" value="PROKAR_LIPOPROTEIN"/>
    <property type="match status" value="1"/>
</dbReference>
<gene>
    <name evidence="1" type="ORF">J2W55_004957</name>
</gene>
<keyword evidence="2" id="KW-1185">Reference proteome</keyword>
<comment type="caution">
    <text evidence="1">The sequence shown here is derived from an EMBL/GenBank/DDBJ whole genome shotgun (WGS) entry which is preliminary data.</text>
</comment>
<evidence type="ECO:0008006" key="3">
    <source>
        <dbReference type="Google" id="ProtNLM"/>
    </source>
</evidence>
<accession>A0ABU1TID7</accession>
<organism evidence="1 2">
    <name type="scientific">Mucilaginibacter pocheonensis</name>
    <dbReference type="NCBI Taxonomy" id="398050"/>
    <lineage>
        <taxon>Bacteria</taxon>
        <taxon>Pseudomonadati</taxon>
        <taxon>Bacteroidota</taxon>
        <taxon>Sphingobacteriia</taxon>
        <taxon>Sphingobacteriales</taxon>
        <taxon>Sphingobacteriaceae</taxon>
        <taxon>Mucilaginibacter</taxon>
    </lineage>
</organism>
<reference evidence="1 2" key="1">
    <citation type="submission" date="2023-07" db="EMBL/GenBank/DDBJ databases">
        <title>Sorghum-associated microbial communities from plants grown in Nebraska, USA.</title>
        <authorList>
            <person name="Schachtman D."/>
        </authorList>
    </citation>
    <scope>NUCLEOTIDE SEQUENCE [LARGE SCALE GENOMIC DNA]</scope>
    <source>
        <strain evidence="1 2">3262</strain>
    </source>
</reference>
<proteinExistence type="predicted"/>
<sequence>MKKILTILLGLSAGLISCKKEHIATSAKHEESSAQKYPVSFAVAPFDVQTGTLSLHSTAKKTSALKDNFKYLYYYVTKQSDSLHVIKTIKQKSTDEGFGRINDTLAAGKYNIFIFGAARSDVEVFTGTEDFYYPGLLLAYEGYNGHRPPNSIGDNFLKKISITVGKMTNQDVKLDRIVGKINVKITDPIPSGVSKIVVNFNSVPDVLDLYTGEEAITNSIGGETVTQTYIVKPEDVGKTGLTMGDYFWAGGLWIDLSYYDLNGNQVDQKIPTGSWLVEANKAVTFSGKLFSISTGFSVGVNSGWESETDQPFEF</sequence>
<evidence type="ECO:0000313" key="2">
    <source>
        <dbReference type="Proteomes" id="UP001247620"/>
    </source>
</evidence>
<dbReference type="EMBL" id="JAVDUU010000005">
    <property type="protein sequence ID" value="MDR6945089.1"/>
    <property type="molecule type" value="Genomic_DNA"/>
</dbReference>
<dbReference type="Proteomes" id="UP001247620">
    <property type="component" value="Unassembled WGS sequence"/>
</dbReference>
<evidence type="ECO:0000313" key="1">
    <source>
        <dbReference type="EMBL" id="MDR6945089.1"/>
    </source>
</evidence>
<dbReference type="RefSeq" id="WP_310102469.1">
    <property type="nucleotide sequence ID" value="NZ_JAVDUU010000005.1"/>
</dbReference>